<feature type="domain" description="CNNM transmembrane" evidence="11">
    <location>
        <begin position="1"/>
        <end position="188"/>
    </location>
</feature>
<dbReference type="Proteomes" id="UP000229307">
    <property type="component" value="Unassembled WGS sequence"/>
</dbReference>
<dbReference type="GO" id="GO:0005886">
    <property type="term" value="C:plasma membrane"/>
    <property type="evidence" value="ECO:0007669"/>
    <property type="project" value="TreeGrafter"/>
</dbReference>
<dbReference type="InterPro" id="IPR046342">
    <property type="entry name" value="CBS_dom_sf"/>
</dbReference>
<keyword evidence="2 8" id="KW-0812">Transmembrane</keyword>
<dbReference type="Gene3D" id="3.10.580.10">
    <property type="entry name" value="CBS-domain"/>
    <property type="match status" value="1"/>
</dbReference>
<dbReference type="FunFam" id="3.10.580.10:FF:000002">
    <property type="entry name" value="Magnesium/cobalt efflux protein CorC"/>
    <property type="match status" value="1"/>
</dbReference>
<keyword evidence="3" id="KW-0677">Repeat</keyword>
<dbReference type="PANTHER" id="PTHR22777">
    <property type="entry name" value="HEMOLYSIN-RELATED"/>
    <property type="match status" value="1"/>
</dbReference>
<sequence>MILKFILLGALFILAAFFSGAETAITSINRLRLRELMRRKNSAQGREKQEFEWAADYNHLLTTILVGVTIVEMTASIMGAAITIEIFHSRMLGFYSGVMIFFILIFGEIIPKIYSKRHAESLAALVIPPLRFFNILLYPVTKALVLIANILIRIFGGMKVDSVPFVTEKELKLFVDIGEREGVFESDEGRMIHSVFDFGDKNVVQVMKPREEVYAIKEGMLLKDILTLAVVSGYSRLPVYRDTVEHVVGVIYTKDLLNLWKNGELINMQDIIREPYFVLESMKVKDLLKQFQKRRIHIGIVVDEENRTRGIVTLEDLVEEIVGEIRDEYDTE</sequence>
<protein>
    <submittedName>
        <fullName evidence="12">Hemolysin</fullName>
    </submittedName>
</protein>
<keyword evidence="5 7" id="KW-0129">CBS domain</keyword>
<accession>A0A2M7SEQ0</accession>
<feature type="transmembrane region" description="Helical" evidence="9">
    <location>
        <begin position="91"/>
        <end position="110"/>
    </location>
</feature>
<dbReference type="InterPro" id="IPR002550">
    <property type="entry name" value="CNNM"/>
</dbReference>
<dbReference type="InterPro" id="IPR044751">
    <property type="entry name" value="Ion_transp-like_CBS"/>
</dbReference>
<dbReference type="PROSITE" id="PS51846">
    <property type="entry name" value="CNNM"/>
    <property type="match status" value="1"/>
</dbReference>
<feature type="transmembrane region" description="Helical" evidence="9">
    <location>
        <begin position="60"/>
        <end position="84"/>
    </location>
</feature>
<dbReference type="PROSITE" id="PS51371">
    <property type="entry name" value="CBS"/>
    <property type="match status" value="2"/>
</dbReference>
<evidence type="ECO:0000259" key="11">
    <source>
        <dbReference type="PROSITE" id="PS51846"/>
    </source>
</evidence>
<dbReference type="SMART" id="SM00116">
    <property type="entry name" value="CBS"/>
    <property type="match status" value="2"/>
</dbReference>
<evidence type="ECO:0000313" key="13">
    <source>
        <dbReference type="Proteomes" id="UP000229307"/>
    </source>
</evidence>
<evidence type="ECO:0000256" key="8">
    <source>
        <dbReference type="PROSITE-ProRule" id="PRU01193"/>
    </source>
</evidence>
<dbReference type="AlphaFoldDB" id="A0A2M7SEQ0"/>
<evidence type="ECO:0000259" key="10">
    <source>
        <dbReference type="PROSITE" id="PS51371"/>
    </source>
</evidence>
<keyword evidence="4 8" id="KW-1133">Transmembrane helix</keyword>
<evidence type="ECO:0000256" key="9">
    <source>
        <dbReference type="SAM" id="Phobius"/>
    </source>
</evidence>
<dbReference type="InterPro" id="IPR000644">
    <property type="entry name" value="CBS_dom"/>
</dbReference>
<proteinExistence type="predicted"/>
<name>A0A2M7SEQ0_9BACT</name>
<evidence type="ECO:0000256" key="1">
    <source>
        <dbReference type="ARBA" id="ARBA00004141"/>
    </source>
</evidence>
<feature type="transmembrane region" description="Helical" evidence="9">
    <location>
        <begin position="130"/>
        <end position="152"/>
    </location>
</feature>
<dbReference type="PANTHER" id="PTHR22777:SF17">
    <property type="entry name" value="UPF0053 PROTEIN SLL0260"/>
    <property type="match status" value="1"/>
</dbReference>
<dbReference type="CDD" id="cd04590">
    <property type="entry name" value="CBS_pair_CorC_HlyC_assoc"/>
    <property type="match status" value="1"/>
</dbReference>
<evidence type="ECO:0000256" key="6">
    <source>
        <dbReference type="ARBA" id="ARBA00023136"/>
    </source>
</evidence>
<comment type="caution">
    <text evidence="12">The sequence shown here is derived from an EMBL/GenBank/DDBJ whole genome shotgun (WGS) entry which is preliminary data.</text>
</comment>
<dbReference type="Pfam" id="PF00571">
    <property type="entry name" value="CBS"/>
    <property type="match status" value="2"/>
</dbReference>
<evidence type="ECO:0000256" key="4">
    <source>
        <dbReference type="ARBA" id="ARBA00022989"/>
    </source>
</evidence>
<organism evidence="12 13">
    <name type="scientific">Candidatus Desantisbacteria bacterium CG_4_10_14_0_8_um_filter_48_22</name>
    <dbReference type="NCBI Taxonomy" id="1974543"/>
    <lineage>
        <taxon>Bacteria</taxon>
        <taxon>Candidatus Desantisiibacteriota</taxon>
    </lineage>
</organism>
<gene>
    <name evidence="12" type="ORF">COY52_01975</name>
</gene>
<evidence type="ECO:0000256" key="2">
    <source>
        <dbReference type="ARBA" id="ARBA00022692"/>
    </source>
</evidence>
<comment type="subcellular location">
    <subcellularLocation>
        <location evidence="1">Membrane</location>
        <topology evidence="1">Multi-pass membrane protein</topology>
    </subcellularLocation>
</comment>
<evidence type="ECO:0000256" key="7">
    <source>
        <dbReference type="PROSITE-ProRule" id="PRU00703"/>
    </source>
</evidence>
<evidence type="ECO:0000256" key="5">
    <source>
        <dbReference type="ARBA" id="ARBA00023122"/>
    </source>
</evidence>
<feature type="domain" description="CBS" evidence="10">
    <location>
        <begin position="207"/>
        <end position="266"/>
    </location>
</feature>
<evidence type="ECO:0000256" key="3">
    <source>
        <dbReference type="ARBA" id="ARBA00022737"/>
    </source>
</evidence>
<reference evidence="13" key="1">
    <citation type="submission" date="2017-09" db="EMBL/GenBank/DDBJ databases">
        <title>Depth-based differentiation of microbial function through sediment-hosted aquifers and enrichment of novel symbionts in the deep terrestrial subsurface.</title>
        <authorList>
            <person name="Probst A.J."/>
            <person name="Ladd B."/>
            <person name="Jarett J.K."/>
            <person name="Geller-Mcgrath D.E."/>
            <person name="Sieber C.M.K."/>
            <person name="Emerson J.B."/>
            <person name="Anantharaman K."/>
            <person name="Thomas B.C."/>
            <person name="Malmstrom R."/>
            <person name="Stieglmeier M."/>
            <person name="Klingl A."/>
            <person name="Woyke T."/>
            <person name="Ryan C.M."/>
            <person name="Banfield J.F."/>
        </authorList>
    </citation>
    <scope>NUCLEOTIDE SEQUENCE [LARGE SCALE GENOMIC DNA]</scope>
</reference>
<evidence type="ECO:0000313" key="12">
    <source>
        <dbReference type="EMBL" id="PIZ17954.1"/>
    </source>
</evidence>
<dbReference type="Pfam" id="PF01595">
    <property type="entry name" value="CNNM"/>
    <property type="match status" value="1"/>
</dbReference>
<dbReference type="EMBL" id="PFMR01000061">
    <property type="protein sequence ID" value="PIZ17954.1"/>
    <property type="molecule type" value="Genomic_DNA"/>
</dbReference>
<keyword evidence="6 8" id="KW-0472">Membrane</keyword>
<feature type="domain" description="CBS" evidence="10">
    <location>
        <begin position="271"/>
        <end position="328"/>
    </location>
</feature>
<dbReference type="SUPFAM" id="SSF54631">
    <property type="entry name" value="CBS-domain pair"/>
    <property type="match status" value="1"/>
</dbReference>